<proteinExistence type="predicted"/>
<dbReference type="AlphaFoldDB" id="A0AAV7MIR8"/>
<sequence length="144" mass="16792">MLVKDPAWNDNFREKEEGLKDGARERLRDGDRVRQGEKEQEDAITRAEDPRKVEDEEGREDLGGKQPESEEDPKGDTDKARSNEEEEKEEERRGSRGSFGVGSQPERRTLPKNHARFLEERGCTRYRDFLPQMYLLGLRDTRGK</sequence>
<reference evidence="2" key="1">
    <citation type="journal article" date="2022" name="bioRxiv">
        <title>Sequencing and chromosome-scale assembly of the giantPleurodeles waltlgenome.</title>
        <authorList>
            <person name="Brown T."/>
            <person name="Elewa A."/>
            <person name="Iarovenko S."/>
            <person name="Subramanian E."/>
            <person name="Araus A.J."/>
            <person name="Petzold A."/>
            <person name="Susuki M."/>
            <person name="Suzuki K.-i.T."/>
            <person name="Hayashi T."/>
            <person name="Toyoda A."/>
            <person name="Oliveira C."/>
            <person name="Osipova E."/>
            <person name="Leigh N.D."/>
            <person name="Simon A."/>
            <person name="Yun M.H."/>
        </authorList>
    </citation>
    <scope>NUCLEOTIDE SEQUENCE</scope>
    <source>
        <strain evidence="2">20211129_DDA</strain>
        <tissue evidence="2">Liver</tissue>
    </source>
</reference>
<name>A0AAV7MIR8_PLEWA</name>
<gene>
    <name evidence="2" type="ORF">NDU88_006068</name>
</gene>
<evidence type="ECO:0000256" key="1">
    <source>
        <dbReference type="SAM" id="MobiDB-lite"/>
    </source>
</evidence>
<dbReference type="Proteomes" id="UP001066276">
    <property type="component" value="Chromosome 10"/>
</dbReference>
<organism evidence="2 3">
    <name type="scientific">Pleurodeles waltl</name>
    <name type="common">Iberian ribbed newt</name>
    <dbReference type="NCBI Taxonomy" id="8319"/>
    <lineage>
        <taxon>Eukaryota</taxon>
        <taxon>Metazoa</taxon>
        <taxon>Chordata</taxon>
        <taxon>Craniata</taxon>
        <taxon>Vertebrata</taxon>
        <taxon>Euteleostomi</taxon>
        <taxon>Amphibia</taxon>
        <taxon>Batrachia</taxon>
        <taxon>Caudata</taxon>
        <taxon>Salamandroidea</taxon>
        <taxon>Salamandridae</taxon>
        <taxon>Pleurodelinae</taxon>
        <taxon>Pleurodeles</taxon>
    </lineage>
</organism>
<comment type="caution">
    <text evidence="2">The sequence shown here is derived from an EMBL/GenBank/DDBJ whole genome shotgun (WGS) entry which is preliminary data.</text>
</comment>
<evidence type="ECO:0000313" key="3">
    <source>
        <dbReference type="Proteomes" id="UP001066276"/>
    </source>
</evidence>
<evidence type="ECO:0000313" key="2">
    <source>
        <dbReference type="EMBL" id="KAJ1100993.1"/>
    </source>
</evidence>
<feature type="compositionally biased region" description="Basic and acidic residues" evidence="1">
    <location>
        <begin position="11"/>
        <end position="54"/>
    </location>
</feature>
<dbReference type="EMBL" id="JANPWB010000014">
    <property type="protein sequence ID" value="KAJ1100993.1"/>
    <property type="molecule type" value="Genomic_DNA"/>
</dbReference>
<feature type="region of interest" description="Disordered" evidence="1">
    <location>
        <begin position="1"/>
        <end position="113"/>
    </location>
</feature>
<accession>A0AAV7MIR8</accession>
<feature type="compositionally biased region" description="Basic and acidic residues" evidence="1">
    <location>
        <begin position="72"/>
        <end position="83"/>
    </location>
</feature>
<keyword evidence="3" id="KW-1185">Reference proteome</keyword>
<protein>
    <submittedName>
        <fullName evidence="2">Uncharacterized protein</fullName>
    </submittedName>
</protein>